<feature type="compositionally biased region" description="Polar residues" evidence="7">
    <location>
        <begin position="84"/>
        <end position="99"/>
    </location>
</feature>
<evidence type="ECO:0008006" key="10">
    <source>
        <dbReference type="Google" id="ProtNLM"/>
    </source>
</evidence>
<feature type="compositionally biased region" description="Basic and acidic residues" evidence="7">
    <location>
        <begin position="159"/>
        <end position="179"/>
    </location>
</feature>
<evidence type="ECO:0000256" key="4">
    <source>
        <dbReference type="ARBA" id="ARBA00022490"/>
    </source>
</evidence>
<evidence type="ECO:0000256" key="3">
    <source>
        <dbReference type="ARBA" id="ARBA00008329"/>
    </source>
</evidence>
<sequence length="202" mass="21045">MTSTNMFQGLENDGKPSSRVLQPPGGGSSNLFGPCDEVSASRPHKMRSNIFSPPEQPQEGPKRSNPPGGKSSGIFAEAPAETPAVQQRPTAPAGVSSNIFGDRASNPPAARSYPSKPKDNIGIHGTPKPEVPEPKVASPAKEIASAPPAAGQDAPAPRPKPEADSPSHGSNVEDHEPRLGPRPRSHNKVIHPPGGKSSVVFY</sequence>
<reference evidence="8" key="1">
    <citation type="submission" date="2021-01" db="EMBL/GenBank/DDBJ databases">
        <title>A chromosome-scale assembly of European eel, Anguilla anguilla.</title>
        <authorList>
            <person name="Henkel C."/>
            <person name="Jong-Raadsen S.A."/>
            <person name="Dufour S."/>
            <person name="Weltzien F.-A."/>
            <person name="Palstra A.P."/>
            <person name="Pelster B."/>
            <person name="Spaink H.P."/>
            <person name="Van Den Thillart G.E."/>
            <person name="Jansen H."/>
            <person name="Zahm M."/>
            <person name="Klopp C."/>
            <person name="Cedric C."/>
            <person name="Louis A."/>
            <person name="Berthelot C."/>
            <person name="Parey E."/>
            <person name="Roest Crollius H."/>
            <person name="Montfort J."/>
            <person name="Robinson-Rechavi M."/>
            <person name="Bucao C."/>
            <person name="Bouchez O."/>
            <person name="Gislard M."/>
            <person name="Lluch J."/>
            <person name="Milhes M."/>
            <person name="Lampietro C."/>
            <person name="Lopez Roques C."/>
            <person name="Donnadieu C."/>
            <person name="Braasch I."/>
            <person name="Desvignes T."/>
            <person name="Postlethwait J."/>
            <person name="Bobe J."/>
            <person name="Guiguen Y."/>
            <person name="Dirks R."/>
        </authorList>
    </citation>
    <scope>NUCLEOTIDE SEQUENCE</scope>
    <source>
        <strain evidence="8">Tag_6206</strain>
        <tissue evidence="8">Liver</tissue>
    </source>
</reference>
<evidence type="ECO:0000256" key="5">
    <source>
        <dbReference type="ARBA" id="ARBA00022553"/>
    </source>
</evidence>
<keyword evidence="4" id="KW-0963">Cytoplasm</keyword>
<name>A0A9D3RLR5_ANGAN</name>
<evidence type="ECO:0000313" key="9">
    <source>
        <dbReference type="Proteomes" id="UP001044222"/>
    </source>
</evidence>
<proteinExistence type="inferred from homology"/>
<dbReference type="PANTHER" id="PTHR34930:SF5">
    <property type="entry name" value="JUPITER MICROTUBULE ASSOCIATED HOMOLOG 2"/>
    <property type="match status" value="1"/>
</dbReference>
<accession>A0A9D3RLR5</accession>
<feature type="compositionally biased region" description="Low complexity" evidence="7">
    <location>
        <begin position="144"/>
        <end position="155"/>
    </location>
</feature>
<dbReference type="GO" id="GO:0005634">
    <property type="term" value="C:nucleus"/>
    <property type="evidence" value="ECO:0007669"/>
    <property type="project" value="UniProtKB-SubCell"/>
</dbReference>
<keyword evidence="5" id="KW-0597">Phosphoprotein</keyword>
<dbReference type="PANTHER" id="PTHR34930">
    <property type="entry name" value="GEO05313P1"/>
    <property type="match status" value="1"/>
</dbReference>
<keyword evidence="6" id="KW-0539">Nucleus</keyword>
<evidence type="ECO:0000256" key="6">
    <source>
        <dbReference type="ARBA" id="ARBA00023242"/>
    </source>
</evidence>
<evidence type="ECO:0000256" key="7">
    <source>
        <dbReference type="SAM" id="MobiDB-lite"/>
    </source>
</evidence>
<gene>
    <name evidence="8" type="ORF">ANANG_G00290380</name>
</gene>
<evidence type="ECO:0000313" key="8">
    <source>
        <dbReference type="EMBL" id="KAG5832362.1"/>
    </source>
</evidence>
<evidence type="ECO:0000256" key="1">
    <source>
        <dbReference type="ARBA" id="ARBA00004123"/>
    </source>
</evidence>
<dbReference type="InterPro" id="IPR033335">
    <property type="entry name" value="JUPITER"/>
</dbReference>
<evidence type="ECO:0000256" key="2">
    <source>
        <dbReference type="ARBA" id="ARBA00004496"/>
    </source>
</evidence>
<protein>
    <recommendedName>
        <fullName evidence="10">Jupiter microtubule associated homolog 2</fullName>
    </recommendedName>
</protein>
<dbReference type="EMBL" id="JAFIRN010000017">
    <property type="protein sequence ID" value="KAG5832362.1"/>
    <property type="molecule type" value="Genomic_DNA"/>
</dbReference>
<feature type="region of interest" description="Disordered" evidence="7">
    <location>
        <begin position="1"/>
        <end position="202"/>
    </location>
</feature>
<comment type="subcellular location">
    <subcellularLocation>
        <location evidence="2">Cytoplasm</location>
    </subcellularLocation>
    <subcellularLocation>
        <location evidence="1">Nucleus</location>
    </subcellularLocation>
</comment>
<keyword evidence="9" id="KW-1185">Reference proteome</keyword>
<dbReference type="GO" id="GO:0005737">
    <property type="term" value="C:cytoplasm"/>
    <property type="evidence" value="ECO:0007669"/>
    <property type="project" value="UniProtKB-SubCell"/>
</dbReference>
<comment type="similarity">
    <text evidence="3">Belongs to the JUPITER family.</text>
</comment>
<comment type="caution">
    <text evidence="8">The sequence shown here is derived from an EMBL/GenBank/DDBJ whole genome shotgun (WGS) entry which is preliminary data.</text>
</comment>
<organism evidence="8 9">
    <name type="scientific">Anguilla anguilla</name>
    <name type="common">European freshwater eel</name>
    <name type="synonym">Muraena anguilla</name>
    <dbReference type="NCBI Taxonomy" id="7936"/>
    <lineage>
        <taxon>Eukaryota</taxon>
        <taxon>Metazoa</taxon>
        <taxon>Chordata</taxon>
        <taxon>Craniata</taxon>
        <taxon>Vertebrata</taxon>
        <taxon>Euteleostomi</taxon>
        <taxon>Actinopterygii</taxon>
        <taxon>Neopterygii</taxon>
        <taxon>Teleostei</taxon>
        <taxon>Anguilliformes</taxon>
        <taxon>Anguillidae</taxon>
        <taxon>Anguilla</taxon>
    </lineage>
</organism>
<dbReference type="Proteomes" id="UP001044222">
    <property type="component" value="Chromosome 17"/>
</dbReference>
<dbReference type="AlphaFoldDB" id="A0A9D3RLR5"/>